<dbReference type="InterPro" id="IPR003439">
    <property type="entry name" value="ABC_transporter-like_ATP-bd"/>
</dbReference>
<dbReference type="GO" id="GO:0022857">
    <property type="term" value="F:transmembrane transporter activity"/>
    <property type="evidence" value="ECO:0007669"/>
    <property type="project" value="UniProtKB-ARBA"/>
</dbReference>
<dbReference type="PANTHER" id="PTHR24220">
    <property type="entry name" value="IMPORT ATP-BINDING PROTEIN"/>
    <property type="match status" value="1"/>
</dbReference>
<dbReference type="Pfam" id="PF00005">
    <property type="entry name" value="ABC_tran"/>
    <property type="match status" value="1"/>
</dbReference>
<dbReference type="AlphaFoldDB" id="D1NS03"/>
<evidence type="ECO:0000313" key="6">
    <source>
        <dbReference type="Proteomes" id="UP000003656"/>
    </source>
</evidence>
<dbReference type="Gene3D" id="3.40.50.300">
    <property type="entry name" value="P-loop containing nucleotide triphosphate hydrolases"/>
    <property type="match status" value="1"/>
</dbReference>
<dbReference type="PROSITE" id="PS00211">
    <property type="entry name" value="ABC_TRANSPORTER_1"/>
    <property type="match status" value="1"/>
</dbReference>
<evidence type="ECO:0000313" key="5">
    <source>
        <dbReference type="EMBL" id="EFA23455.1"/>
    </source>
</evidence>
<dbReference type="GO" id="GO:0005524">
    <property type="term" value="F:ATP binding"/>
    <property type="evidence" value="ECO:0007669"/>
    <property type="project" value="UniProtKB-KW"/>
</dbReference>
<keyword evidence="2" id="KW-0547">Nucleotide-binding</keyword>
<dbReference type="InterPro" id="IPR027417">
    <property type="entry name" value="P-loop_NTPase"/>
</dbReference>
<dbReference type="InterPro" id="IPR017911">
    <property type="entry name" value="MacB-like_ATP-bd"/>
</dbReference>
<gene>
    <name evidence="5" type="ORF">BIFGAL_02557</name>
</gene>
<dbReference type="SUPFAM" id="SSF52540">
    <property type="entry name" value="P-loop containing nucleoside triphosphate hydrolases"/>
    <property type="match status" value="1"/>
</dbReference>
<dbReference type="Proteomes" id="UP000003656">
    <property type="component" value="Unassembled WGS sequence"/>
</dbReference>
<dbReference type="FunFam" id="3.40.50.300:FF:000032">
    <property type="entry name" value="Export ABC transporter ATP-binding protein"/>
    <property type="match status" value="1"/>
</dbReference>
<dbReference type="CDD" id="cd03255">
    <property type="entry name" value="ABC_MJ0796_LolCDE_FtsE"/>
    <property type="match status" value="1"/>
</dbReference>
<dbReference type="InterPro" id="IPR003593">
    <property type="entry name" value="AAA+_ATPase"/>
</dbReference>
<keyword evidence="1" id="KW-0813">Transport</keyword>
<dbReference type="eggNOG" id="COG1136">
    <property type="taxonomic scope" value="Bacteria"/>
</dbReference>
<dbReference type="STRING" id="561180.BIFGAL_02557"/>
<evidence type="ECO:0000256" key="1">
    <source>
        <dbReference type="ARBA" id="ARBA00022448"/>
    </source>
</evidence>
<accession>D1NS03</accession>
<feature type="domain" description="ABC transporter" evidence="4">
    <location>
        <begin position="100"/>
        <end position="331"/>
    </location>
</feature>
<protein>
    <submittedName>
        <fullName evidence="5">ABC transporter, ATP-binding protein</fullName>
    </submittedName>
</protein>
<evidence type="ECO:0000259" key="4">
    <source>
        <dbReference type="PROSITE" id="PS50893"/>
    </source>
</evidence>
<evidence type="ECO:0000256" key="2">
    <source>
        <dbReference type="ARBA" id="ARBA00022741"/>
    </source>
</evidence>
<dbReference type="GO" id="GO:0005886">
    <property type="term" value="C:plasma membrane"/>
    <property type="evidence" value="ECO:0007669"/>
    <property type="project" value="TreeGrafter"/>
</dbReference>
<dbReference type="GO" id="GO:0016887">
    <property type="term" value="F:ATP hydrolysis activity"/>
    <property type="evidence" value="ECO:0007669"/>
    <property type="project" value="InterPro"/>
</dbReference>
<reference evidence="5 6" key="1">
    <citation type="submission" date="2009-11" db="EMBL/GenBank/DDBJ databases">
        <authorList>
            <person name="Weinstock G."/>
            <person name="Sodergren E."/>
            <person name="Clifton S."/>
            <person name="Fulton L."/>
            <person name="Fulton B."/>
            <person name="Courtney L."/>
            <person name="Fronick C."/>
            <person name="Harrison M."/>
            <person name="Strong C."/>
            <person name="Farmer C."/>
            <person name="Delahaunty K."/>
            <person name="Markovic C."/>
            <person name="Hall O."/>
            <person name="Minx P."/>
            <person name="Tomlinson C."/>
            <person name="Mitreva M."/>
            <person name="Nelson J."/>
            <person name="Hou S."/>
            <person name="Wollam A."/>
            <person name="Pepin K.H."/>
            <person name="Johnson M."/>
            <person name="Bhonagiri V."/>
            <person name="Nash W.E."/>
            <person name="Warren W."/>
            <person name="Chinwalla A."/>
            <person name="Mardis E.R."/>
            <person name="Wilson R.K."/>
        </authorList>
    </citation>
    <scope>NUCLEOTIDE SEQUENCE [LARGE SCALE GENOMIC DNA]</scope>
    <source>
        <strain evidence="5 6">DSM 20093</strain>
    </source>
</reference>
<comment type="caution">
    <text evidence="5">The sequence shown here is derived from an EMBL/GenBank/DDBJ whole genome shotgun (WGS) entry which is preliminary data.</text>
</comment>
<name>D1NS03_9BIFI</name>
<dbReference type="EMBL" id="ABXB03000001">
    <property type="protein sequence ID" value="EFA23455.1"/>
    <property type="molecule type" value="Genomic_DNA"/>
</dbReference>
<keyword evidence="3 5" id="KW-0067">ATP-binding</keyword>
<dbReference type="InterPro" id="IPR015854">
    <property type="entry name" value="ABC_transpr_LolD-like"/>
</dbReference>
<dbReference type="PROSITE" id="PS50893">
    <property type="entry name" value="ABC_TRANSPORTER_2"/>
    <property type="match status" value="1"/>
</dbReference>
<organism evidence="5 6">
    <name type="scientific">Bifidobacterium gallicum DSM 20093 = LMG 11596</name>
    <dbReference type="NCBI Taxonomy" id="561180"/>
    <lineage>
        <taxon>Bacteria</taxon>
        <taxon>Bacillati</taxon>
        <taxon>Actinomycetota</taxon>
        <taxon>Actinomycetes</taxon>
        <taxon>Bifidobacteriales</taxon>
        <taxon>Bifidobacteriaceae</taxon>
        <taxon>Bifidobacterium</taxon>
    </lineage>
</organism>
<evidence type="ECO:0000256" key="3">
    <source>
        <dbReference type="ARBA" id="ARBA00022840"/>
    </source>
</evidence>
<sequence>MARIIRKDDARHWFHTPDRYQAPRRFHTVGSINAQQAIEACAEMTMLQPAYREVAQDGSETMTMPQPAAPVTPANTTQTALAAAANATQIVPQPRPQAAIQAIDLTKTYGTGESAVHALNHVNVTFDSGRFTAIMGPSGSGKSTLMHMMSGLDKVSGGHVLFHGLDLTTMNDDALTKLRRDRIGFIFQSFNLLPMFTAEQNILMPLTLSGRKVDSAWFTQLVETLGLGTRLKHRPTELSGGQQQRVAIARALVTKPDLVFADEPTGALDSASSKEVLEFLRRSVDELGRTVVMVTHDANAAAWTDRALLVADGRIVDDVQHPDAPTMSQRIMGLGR</sequence>
<dbReference type="SMART" id="SM00382">
    <property type="entry name" value="AAA"/>
    <property type="match status" value="1"/>
</dbReference>
<proteinExistence type="predicted"/>
<dbReference type="InterPro" id="IPR017871">
    <property type="entry name" value="ABC_transporter-like_CS"/>
</dbReference>
<dbReference type="GO" id="GO:0098796">
    <property type="term" value="C:membrane protein complex"/>
    <property type="evidence" value="ECO:0007669"/>
    <property type="project" value="UniProtKB-ARBA"/>
</dbReference>
<dbReference type="PANTHER" id="PTHR24220:SF685">
    <property type="entry name" value="ABC TRANSPORTER RELATED"/>
    <property type="match status" value="1"/>
</dbReference>